<dbReference type="GO" id="GO:0032300">
    <property type="term" value="C:mismatch repair complex"/>
    <property type="evidence" value="ECO:0007669"/>
    <property type="project" value="InterPro"/>
</dbReference>
<keyword evidence="4" id="KW-1185">Reference proteome</keyword>
<dbReference type="GeneID" id="85225645"/>
<accession>A0AAF0F395</accession>
<dbReference type="Proteomes" id="UP001217754">
    <property type="component" value="Chromosome 3"/>
</dbReference>
<feature type="domain" description="MutL C-terminal dimerisation" evidence="2">
    <location>
        <begin position="128"/>
        <end position="297"/>
    </location>
</feature>
<feature type="region of interest" description="Disordered" evidence="1">
    <location>
        <begin position="1"/>
        <end position="23"/>
    </location>
</feature>
<protein>
    <recommendedName>
        <fullName evidence="2">MutL C-terminal dimerisation domain-containing protein</fullName>
    </recommendedName>
</protein>
<dbReference type="SMART" id="SM00853">
    <property type="entry name" value="MutL_C"/>
    <property type="match status" value="1"/>
</dbReference>
<dbReference type="EMBL" id="CP119960">
    <property type="protein sequence ID" value="WFD39026.1"/>
    <property type="molecule type" value="Genomic_DNA"/>
</dbReference>
<dbReference type="InterPro" id="IPR014790">
    <property type="entry name" value="MutL_C"/>
</dbReference>
<gene>
    <name evidence="3" type="ORF">MJAP1_001996</name>
</gene>
<feature type="region of interest" description="Disordered" evidence="1">
    <location>
        <begin position="87"/>
        <end position="112"/>
    </location>
</feature>
<dbReference type="PANTHER" id="PTHR10073">
    <property type="entry name" value="DNA MISMATCH REPAIR PROTEIN MLH, PMS, MUTL"/>
    <property type="match status" value="1"/>
</dbReference>
<dbReference type="PANTHER" id="PTHR10073:SF47">
    <property type="entry name" value="DNA MISMATCH REPAIR PROTEIN MLH3"/>
    <property type="match status" value="1"/>
</dbReference>
<reference evidence="3" key="1">
    <citation type="submission" date="2023-03" db="EMBL/GenBank/DDBJ databases">
        <title>Mating type loci evolution in Malassezia.</title>
        <authorList>
            <person name="Coelho M.A."/>
        </authorList>
    </citation>
    <scope>NUCLEOTIDE SEQUENCE</scope>
    <source>
        <strain evidence="3">CBS 9431</strain>
    </source>
</reference>
<dbReference type="InterPro" id="IPR042120">
    <property type="entry name" value="MutL_C_dimsub"/>
</dbReference>
<dbReference type="GO" id="GO:0016887">
    <property type="term" value="F:ATP hydrolysis activity"/>
    <property type="evidence" value="ECO:0007669"/>
    <property type="project" value="InterPro"/>
</dbReference>
<dbReference type="GO" id="GO:0006298">
    <property type="term" value="P:mismatch repair"/>
    <property type="evidence" value="ECO:0007669"/>
    <property type="project" value="InterPro"/>
</dbReference>
<evidence type="ECO:0000313" key="4">
    <source>
        <dbReference type="Proteomes" id="UP001217754"/>
    </source>
</evidence>
<dbReference type="Pfam" id="PF08676">
    <property type="entry name" value="MutL_C"/>
    <property type="match status" value="1"/>
</dbReference>
<proteinExistence type="predicted"/>
<dbReference type="SUPFAM" id="SSF118116">
    <property type="entry name" value="DNA mismatch repair protein MutL"/>
    <property type="match status" value="1"/>
</dbReference>
<evidence type="ECO:0000256" key="1">
    <source>
        <dbReference type="SAM" id="MobiDB-lite"/>
    </source>
</evidence>
<evidence type="ECO:0000313" key="3">
    <source>
        <dbReference type="EMBL" id="WFD39026.1"/>
    </source>
</evidence>
<dbReference type="GO" id="GO:0140664">
    <property type="term" value="F:ATP-dependent DNA damage sensor activity"/>
    <property type="evidence" value="ECO:0007669"/>
    <property type="project" value="InterPro"/>
</dbReference>
<feature type="compositionally biased region" description="Pro residues" evidence="1">
    <location>
        <begin position="97"/>
        <end position="106"/>
    </location>
</feature>
<sequence>MRPTQSQQHISLNGTPLPRDRGVRSTVAAREARHADVYPWQDSAAYDRIWAGDRSLHSHVERLLDPQPRRPPHDHLAYVLNVKIKPSARPSTEPVPRNWPRPPPMQRTPATAEAAPMPPAAALQSARVVGQVDKKYIACTYGDTPALLLIDQHAADERVKLEQLVTSYVLACLEAKMGGAKTNTHVCTTPPTIAAAFAPAHLRAIRFWGFDLAENGDAWLVRGVPTVLARLATDAPLLHRVLAAFCEQPPGDVDTWLTSVAHTPRSTSSALSALRHLPALAVHLVLTHVCHSAIRTLRY</sequence>
<dbReference type="RefSeq" id="XP_060121923.1">
    <property type="nucleotide sequence ID" value="XM_060265940.1"/>
</dbReference>
<feature type="compositionally biased region" description="Polar residues" evidence="1">
    <location>
        <begin position="1"/>
        <end position="14"/>
    </location>
</feature>
<organism evidence="3 4">
    <name type="scientific">Malassezia japonica</name>
    <dbReference type="NCBI Taxonomy" id="223818"/>
    <lineage>
        <taxon>Eukaryota</taxon>
        <taxon>Fungi</taxon>
        <taxon>Dikarya</taxon>
        <taxon>Basidiomycota</taxon>
        <taxon>Ustilaginomycotina</taxon>
        <taxon>Malasseziomycetes</taxon>
        <taxon>Malasseziales</taxon>
        <taxon>Malasseziaceae</taxon>
        <taxon>Malassezia</taxon>
    </lineage>
</organism>
<name>A0AAF0F395_9BASI</name>
<dbReference type="AlphaFoldDB" id="A0AAF0F395"/>
<dbReference type="InterPro" id="IPR038973">
    <property type="entry name" value="MutL/Mlh/Pms-like"/>
</dbReference>
<evidence type="ECO:0000259" key="2">
    <source>
        <dbReference type="SMART" id="SM00853"/>
    </source>
</evidence>
<dbReference type="InterPro" id="IPR037198">
    <property type="entry name" value="MutL_C_sf"/>
</dbReference>
<dbReference type="Gene3D" id="3.30.1540.20">
    <property type="entry name" value="MutL, C-terminal domain, dimerisation subdomain"/>
    <property type="match status" value="1"/>
</dbReference>
<dbReference type="GO" id="GO:0005524">
    <property type="term" value="F:ATP binding"/>
    <property type="evidence" value="ECO:0007669"/>
    <property type="project" value="InterPro"/>
</dbReference>